<evidence type="ECO:0000313" key="3">
    <source>
        <dbReference type="Proteomes" id="UP000055024"/>
    </source>
</evidence>
<gene>
    <name evidence="2" type="ORF">T11_1701</name>
</gene>
<proteinExistence type="predicted"/>
<keyword evidence="1" id="KW-0472">Membrane</keyword>
<dbReference type="EMBL" id="JYDP01000182">
    <property type="protein sequence ID" value="KRZ03789.1"/>
    <property type="molecule type" value="Genomic_DNA"/>
</dbReference>
<name>A0A0V1GZV6_9BILA</name>
<protein>
    <submittedName>
        <fullName evidence="2">Uncharacterized protein</fullName>
    </submittedName>
</protein>
<evidence type="ECO:0000256" key="1">
    <source>
        <dbReference type="SAM" id="Phobius"/>
    </source>
</evidence>
<keyword evidence="1" id="KW-1133">Transmembrane helix</keyword>
<sequence>MDMYLSLFRMAVLYGEMVLNKTNYDTKSKTLCKLSAPRHTASNIYSPLTASKSQRSSILYYFPFVYGLGPSGLFNWSIFSSLSRFVTRPCRAGRGKSWLPNFAFAC</sequence>
<feature type="transmembrane region" description="Helical" evidence="1">
    <location>
        <begin position="58"/>
        <end position="79"/>
    </location>
</feature>
<reference evidence="2 3" key="1">
    <citation type="submission" date="2015-01" db="EMBL/GenBank/DDBJ databases">
        <title>Evolution of Trichinella species and genotypes.</title>
        <authorList>
            <person name="Korhonen P.K."/>
            <person name="Edoardo P."/>
            <person name="Giuseppe L.R."/>
            <person name="Gasser R.B."/>
        </authorList>
    </citation>
    <scope>NUCLEOTIDE SEQUENCE [LARGE SCALE GENOMIC DNA]</scope>
    <source>
        <strain evidence="2">ISS1029</strain>
    </source>
</reference>
<dbReference type="Proteomes" id="UP000055024">
    <property type="component" value="Unassembled WGS sequence"/>
</dbReference>
<dbReference type="AlphaFoldDB" id="A0A0V1GZV6"/>
<comment type="caution">
    <text evidence="2">The sequence shown here is derived from an EMBL/GenBank/DDBJ whole genome shotgun (WGS) entry which is preliminary data.</text>
</comment>
<keyword evidence="3" id="KW-1185">Reference proteome</keyword>
<organism evidence="2 3">
    <name type="scientific">Trichinella zimbabwensis</name>
    <dbReference type="NCBI Taxonomy" id="268475"/>
    <lineage>
        <taxon>Eukaryota</taxon>
        <taxon>Metazoa</taxon>
        <taxon>Ecdysozoa</taxon>
        <taxon>Nematoda</taxon>
        <taxon>Enoplea</taxon>
        <taxon>Dorylaimia</taxon>
        <taxon>Trichinellida</taxon>
        <taxon>Trichinellidae</taxon>
        <taxon>Trichinella</taxon>
    </lineage>
</organism>
<keyword evidence="1" id="KW-0812">Transmembrane</keyword>
<accession>A0A0V1GZV6</accession>
<evidence type="ECO:0000313" key="2">
    <source>
        <dbReference type="EMBL" id="KRZ03789.1"/>
    </source>
</evidence>